<comment type="subcellular location">
    <subcellularLocation>
        <location evidence="1">Cytoplasm</location>
        <location evidence="1">Cytoskeleton</location>
    </subcellularLocation>
</comment>
<evidence type="ECO:0000256" key="4">
    <source>
        <dbReference type="ARBA" id="ARBA00022737"/>
    </source>
</evidence>
<evidence type="ECO:0000256" key="1">
    <source>
        <dbReference type="ARBA" id="ARBA00004245"/>
    </source>
</evidence>
<proteinExistence type="predicted"/>
<dbReference type="Gene3D" id="1.25.40.10">
    <property type="entry name" value="Tetratricopeptide repeat domain"/>
    <property type="match status" value="1"/>
</dbReference>
<name>A0AA36GMP7_CYLNA</name>
<comment type="subunit">
    <text evidence="2">Interacts with microtubules.</text>
</comment>
<keyword evidence="6" id="KW-0206">Cytoskeleton</keyword>
<organism evidence="9 10">
    <name type="scientific">Cylicocyclus nassatus</name>
    <name type="common">Nematode worm</name>
    <dbReference type="NCBI Taxonomy" id="53992"/>
    <lineage>
        <taxon>Eukaryota</taxon>
        <taxon>Metazoa</taxon>
        <taxon>Ecdysozoa</taxon>
        <taxon>Nematoda</taxon>
        <taxon>Chromadorea</taxon>
        <taxon>Rhabditida</taxon>
        <taxon>Rhabditina</taxon>
        <taxon>Rhabditomorpha</taxon>
        <taxon>Strongyloidea</taxon>
        <taxon>Strongylidae</taxon>
        <taxon>Cylicocyclus</taxon>
    </lineage>
</organism>
<sequence length="228" mass="25242">MSYADTDALYGKDNVEDAYKALKTKYEGGDKSPDLLWRLARAALETAQLDANRPKRGDLLKEARDYAVEGATAKEDQDTLTWAAVASSYYSDCLSAKNRIVEYQKMIAYTSKGLELKPNDHILLFVKGRTVFEFCSLNSIEKKAMAIVFNTTGNEPAPSISSAQSIFLQSYGACATYLPTLYYLGMCMISLGDKENAKKYLTEATSQTAEGCYRSVQAECANLLKQCK</sequence>
<keyword evidence="4" id="KW-0677">Repeat</keyword>
<evidence type="ECO:0000256" key="2">
    <source>
        <dbReference type="ARBA" id="ARBA00011375"/>
    </source>
</evidence>
<evidence type="ECO:0000256" key="5">
    <source>
        <dbReference type="ARBA" id="ARBA00022803"/>
    </source>
</evidence>
<reference evidence="9" key="1">
    <citation type="submission" date="2023-07" db="EMBL/GenBank/DDBJ databases">
        <authorList>
            <consortium name="CYATHOMIX"/>
        </authorList>
    </citation>
    <scope>NUCLEOTIDE SEQUENCE</scope>
    <source>
        <strain evidence="9">N/A</strain>
    </source>
</reference>
<keyword evidence="10" id="KW-1185">Reference proteome</keyword>
<accession>A0AA36GMP7</accession>
<evidence type="ECO:0000313" key="9">
    <source>
        <dbReference type="EMBL" id="CAJ0594946.1"/>
    </source>
</evidence>
<evidence type="ECO:0000256" key="8">
    <source>
        <dbReference type="ARBA" id="ARBA00041958"/>
    </source>
</evidence>
<gene>
    <name evidence="9" type="ORF">CYNAS_LOCUS6929</name>
</gene>
<evidence type="ECO:0000256" key="3">
    <source>
        <dbReference type="ARBA" id="ARBA00022490"/>
    </source>
</evidence>
<dbReference type="GO" id="GO:0005739">
    <property type="term" value="C:mitochondrion"/>
    <property type="evidence" value="ECO:0007669"/>
    <property type="project" value="TreeGrafter"/>
</dbReference>
<dbReference type="Pfam" id="PF21033">
    <property type="entry name" value="RMD1-3"/>
    <property type="match status" value="1"/>
</dbReference>
<keyword evidence="5" id="KW-0802">TPR repeat</keyword>
<dbReference type="GO" id="GO:0005876">
    <property type="term" value="C:spindle microtubule"/>
    <property type="evidence" value="ECO:0007669"/>
    <property type="project" value="TreeGrafter"/>
</dbReference>
<evidence type="ECO:0000313" key="10">
    <source>
        <dbReference type="Proteomes" id="UP001176961"/>
    </source>
</evidence>
<evidence type="ECO:0000256" key="6">
    <source>
        <dbReference type="ARBA" id="ARBA00023212"/>
    </source>
</evidence>
<dbReference type="PANTHER" id="PTHR16056:SF16">
    <property type="entry name" value="REGULATOR OF MICROTUBULE DYNAMICS PROTEIN 1"/>
    <property type="match status" value="1"/>
</dbReference>
<dbReference type="GO" id="GO:0008017">
    <property type="term" value="F:microtubule binding"/>
    <property type="evidence" value="ECO:0007669"/>
    <property type="project" value="TreeGrafter"/>
</dbReference>
<dbReference type="GO" id="GO:0097431">
    <property type="term" value="C:mitotic spindle pole"/>
    <property type="evidence" value="ECO:0007669"/>
    <property type="project" value="TreeGrafter"/>
</dbReference>
<dbReference type="InterPro" id="IPR049039">
    <property type="entry name" value="RMD1-3_a_helical_rpt"/>
</dbReference>
<protein>
    <recommendedName>
        <fullName evidence="7">Regulator of microtubule dynamics protein 1</fullName>
    </recommendedName>
    <alternativeName>
        <fullName evidence="8">Protein FAM82B</fullName>
    </alternativeName>
</protein>
<dbReference type="Proteomes" id="UP001176961">
    <property type="component" value="Unassembled WGS sequence"/>
</dbReference>
<dbReference type="AlphaFoldDB" id="A0AA36GMP7"/>
<dbReference type="InterPro" id="IPR011990">
    <property type="entry name" value="TPR-like_helical_dom_sf"/>
</dbReference>
<dbReference type="EMBL" id="CATQJL010000112">
    <property type="protein sequence ID" value="CAJ0594946.1"/>
    <property type="molecule type" value="Genomic_DNA"/>
</dbReference>
<evidence type="ECO:0000256" key="7">
    <source>
        <dbReference type="ARBA" id="ARBA00039966"/>
    </source>
</evidence>
<dbReference type="SUPFAM" id="SSF48452">
    <property type="entry name" value="TPR-like"/>
    <property type="match status" value="1"/>
</dbReference>
<comment type="caution">
    <text evidence="9">The sequence shown here is derived from an EMBL/GenBank/DDBJ whole genome shotgun (WGS) entry which is preliminary data.</text>
</comment>
<keyword evidence="3" id="KW-0963">Cytoplasm</keyword>
<dbReference type="PANTHER" id="PTHR16056">
    <property type="entry name" value="REGULATOR OF MICROTUBULE DYNAMICS PROTEIN"/>
    <property type="match status" value="1"/>
</dbReference>